<evidence type="ECO:0000313" key="3">
    <source>
        <dbReference type="Proteomes" id="UP000016658"/>
    </source>
</evidence>
<dbReference type="Proteomes" id="UP000016658">
    <property type="component" value="Unassembled WGS sequence"/>
</dbReference>
<dbReference type="SUPFAM" id="SSF52540">
    <property type="entry name" value="P-loop containing nucleoside triphosphate hydrolases"/>
    <property type="match status" value="1"/>
</dbReference>
<dbReference type="InterPro" id="IPR027417">
    <property type="entry name" value="P-loop_NTPase"/>
</dbReference>
<dbReference type="InterPro" id="IPR011646">
    <property type="entry name" value="KAP_P-loop"/>
</dbReference>
<sequence>MIIQNSLNSVLDRYLKDDTYSYAIMIDGVWGCGKTYFIKKYISESFIAKNKKCIYISLYGLDSINDLNKQIKLQYVFGEKYKKKYEITKIGTSIALDLLESKGVDKKYVDQALNLIKKNSLEGNNLVLILDDLERSTIPVVEVLGYINGLVEHQKYKVIILGNEEEIDYETSNLELKYLIAKDPNLIIKEEQDALTELVEQLMKEKCRGNNNGYQNDIPKEKIDDKKLKERVKKLFSEKSKYFLIKEKVIGITYSFDVSLNDTIKQIHDSVLSTKSNKDYYKQLVSIFDGSIDDIAKIMTTYNHKNLRTYQFYLSKIIGLFECLTNSSLNKEISMLIKDINVKFFQECLFFKASVERSDKLNLLEDYLVDYIRGLVNVDDINFVQNIWKFYDTVNSENEIDLAIRHIYNWSDWNAEEIREKIIYLTMHVKDIDPLMYKRILNSFVYLQEQNIVKKELIQEFLYQLRIIIHGRNQSKTVIQDLRHIVLENNIEMDIYENYIKILKSVNNTDISIINPFNSFFTSEKEKVHYLDDFTIHNINYLNDEIIDKMLNVIKHSTYGSELRKIFDSLYKVYLSQINEWNNNTALQENLKSLNKLKVRMKELNDSSQFDPVIQVWIRNIEQRIDRILKSLGNK</sequence>
<dbReference type="RefSeq" id="WP_035401819.1">
    <property type="nucleotide sequence ID" value="NZ_KI270996.1"/>
</dbReference>
<name>U2PUR9_9FIRM</name>
<comment type="caution">
    <text evidence="2">The sequence shown here is derived from an EMBL/GenBank/DDBJ whole genome shotgun (WGS) entry which is preliminary data.</text>
</comment>
<feature type="domain" description="KAP NTPase" evidence="1">
    <location>
        <begin position="19"/>
        <end position="168"/>
    </location>
</feature>
<dbReference type="EMBL" id="AWVI01000004">
    <property type="protein sequence ID" value="ERK47499.1"/>
    <property type="molecule type" value="Genomic_DNA"/>
</dbReference>
<dbReference type="Pfam" id="PF07693">
    <property type="entry name" value="KAP_NTPase"/>
    <property type="match status" value="1"/>
</dbReference>
<evidence type="ECO:0000313" key="2">
    <source>
        <dbReference type="EMBL" id="ERK47499.1"/>
    </source>
</evidence>
<protein>
    <submittedName>
        <fullName evidence="2">p-loop domain protein, KAP family</fullName>
    </submittedName>
</protein>
<reference evidence="2 3" key="1">
    <citation type="submission" date="2013-06" db="EMBL/GenBank/DDBJ databases">
        <authorList>
            <person name="Weinstock G."/>
            <person name="Sodergren E."/>
            <person name="Lobos E.A."/>
            <person name="Fulton L."/>
            <person name="Fulton R."/>
            <person name="Courtney L."/>
            <person name="Fronick C."/>
            <person name="O'Laughlin M."/>
            <person name="Godfrey J."/>
            <person name="Wilson R.M."/>
            <person name="Miner T."/>
            <person name="Farmer C."/>
            <person name="Delehaunty K."/>
            <person name="Cordes M."/>
            <person name="Minx P."/>
            <person name="Tomlinson C."/>
            <person name="Chen J."/>
            <person name="Wollam A."/>
            <person name="Pepin K.H."/>
            <person name="Bhonagiri V."/>
            <person name="Zhang X."/>
            <person name="Warren W."/>
            <person name="Mitreva M."/>
            <person name="Mardis E.R."/>
            <person name="Wilson R.K."/>
        </authorList>
    </citation>
    <scope>NUCLEOTIDE SEQUENCE [LARGE SCALE GENOMIC DNA]</scope>
    <source>
        <strain evidence="2 3">ATCC 27803</strain>
    </source>
</reference>
<accession>U2PUR9</accession>
<dbReference type="Gene3D" id="3.40.50.300">
    <property type="entry name" value="P-loop containing nucleotide triphosphate hydrolases"/>
    <property type="match status" value="1"/>
</dbReference>
<organism evidence="2 3">
    <name type="scientific">Faecalitalea cylindroides ATCC 27803</name>
    <dbReference type="NCBI Taxonomy" id="649755"/>
    <lineage>
        <taxon>Bacteria</taxon>
        <taxon>Bacillati</taxon>
        <taxon>Bacillota</taxon>
        <taxon>Erysipelotrichia</taxon>
        <taxon>Erysipelotrichales</taxon>
        <taxon>Erysipelotrichaceae</taxon>
        <taxon>Faecalitalea</taxon>
    </lineage>
</organism>
<dbReference type="AlphaFoldDB" id="U2PUR9"/>
<dbReference type="HOGENOM" id="CLU_022182_1_0_9"/>
<proteinExistence type="predicted"/>
<gene>
    <name evidence="2" type="ORF">HMPREF0367_00103</name>
</gene>
<evidence type="ECO:0000259" key="1">
    <source>
        <dbReference type="Pfam" id="PF07693"/>
    </source>
</evidence>